<proteinExistence type="predicted"/>
<gene>
    <name evidence="1" type="ORF">Tco_0770747</name>
</gene>
<reference evidence="1" key="2">
    <citation type="submission" date="2022-01" db="EMBL/GenBank/DDBJ databases">
        <authorList>
            <person name="Yamashiro T."/>
            <person name="Shiraishi A."/>
            <person name="Satake H."/>
            <person name="Nakayama K."/>
        </authorList>
    </citation>
    <scope>NUCLEOTIDE SEQUENCE</scope>
</reference>
<name>A0ABQ4ZFS1_9ASTR</name>
<organism evidence="1 2">
    <name type="scientific">Tanacetum coccineum</name>
    <dbReference type="NCBI Taxonomy" id="301880"/>
    <lineage>
        <taxon>Eukaryota</taxon>
        <taxon>Viridiplantae</taxon>
        <taxon>Streptophyta</taxon>
        <taxon>Embryophyta</taxon>
        <taxon>Tracheophyta</taxon>
        <taxon>Spermatophyta</taxon>
        <taxon>Magnoliopsida</taxon>
        <taxon>eudicotyledons</taxon>
        <taxon>Gunneridae</taxon>
        <taxon>Pentapetalae</taxon>
        <taxon>asterids</taxon>
        <taxon>campanulids</taxon>
        <taxon>Asterales</taxon>
        <taxon>Asteraceae</taxon>
        <taxon>Asteroideae</taxon>
        <taxon>Anthemideae</taxon>
        <taxon>Anthemidinae</taxon>
        <taxon>Tanacetum</taxon>
    </lineage>
</organism>
<sequence length="342" mass="38802">MPFCQHNHKGLKLVHEVLEQFMMDDLEEMILKWNMALLSPMRARSSISENCDGKIIIDWKAAMCAIDGAGFDWRSVLAEETEIQGKNISKENLYDDLLVKVKEEKEGFEFKIAKFEKSAKDLDQLLANQHPLGLILFGLEKFKQPETDSSSVKSPLKVDKDWKEKFFSPANQVREEEPKKSRENNDAPIIKDWVSDDEDNVEPISKVEKKTCYNLLLLRKRRFLDSGCSRHMSGNIAHLLDFKDFDGGYVTFGGGENGGRITGKSERKNKTLIEAARTMLADSKLPTTFWGSCFYCLLCIQGVSESSTSSQQDQDNQDCIIMPIWKDASYFNDASPKSVADA</sequence>
<keyword evidence="2" id="KW-1185">Reference proteome</keyword>
<comment type="caution">
    <text evidence="1">The sequence shown here is derived from an EMBL/GenBank/DDBJ whole genome shotgun (WGS) entry which is preliminary data.</text>
</comment>
<evidence type="ECO:0000313" key="1">
    <source>
        <dbReference type="EMBL" id="GJS88111.1"/>
    </source>
</evidence>
<protein>
    <submittedName>
        <fullName evidence="1">Uncharacterized protein</fullName>
    </submittedName>
</protein>
<evidence type="ECO:0000313" key="2">
    <source>
        <dbReference type="Proteomes" id="UP001151760"/>
    </source>
</evidence>
<dbReference type="Proteomes" id="UP001151760">
    <property type="component" value="Unassembled WGS sequence"/>
</dbReference>
<dbReference type="EMBL" id="BQNB010011250">
    <property type="protein sequence ID" value="GJS88111.1"/>
    <property type="molecule type" value="Genomic_DNA"/>
</dbReference>
<accession>A0ABQ4ZFS1</accession>
<reference evidence="1" key="1">
    <citation type="journal article" date="2022" name="Int. J. Mol. Sci.">
        <title>Draft Genome of Tanacetum Coccineum: Genomic Comparison of Closely Related Tanacetum-Family Plants.</title>
        <authorList>
            <person name="Yamashiro T."/>
            <person name="Shiraishi A."/>
            <person name="Nakayama K."/>
            <person name="Satake H."/>
        </authorList>
    </citation>
    <scope>NUCLEOTIDE SEQUENCE</scope>
</reference>